<name>A0AAD1ZAW9_9LAMI</name>
<evidence type="ECO:0000313" key="2">
    <source>
        <dbReference type="Proteomes" id="UP000834106"/>
    </source>
</evidence>
<dbReference type="PANTHER" id="PTHR33564">
    <property type="entry name" value="TRANSMEMBRANE PROTEIN"/>
    <property type="match status" value="1"/>
</dbReference>
<dbReference type="AlphaFoldDB" id="A0AAD1ZAW9"/>
<evidence type="ECO:0000313" key="1">
    <source>
        <dbReference type="EMBL" id="CAI9766079.1"/>
    </source>
</evidence>
<dbReference type="PANTHER" id="PTHR33564:SF15">
    <property type="entry name" value="PROTEIN, PUTATIVE-RELATED"/>
    <property type="match status" value="1"/>
</dbReference>
<gene>
    <name evidence="1" type="ORF">FPE_LOCUS13509</name>
</gene>
<organism evidence="1 2">
    <name type="scientific">Fraxinus pennsylvanica</name>
    <dbReference type="NCBI Taxonomy" id="56036"/>
    <lineage>
        <taxon>Eukaryota</taxon>
        <taxon>Viridiplantae</taxon>
        <taxon>Streptophyta</taxon>
        <taxon>Embryophyta</taxon>
        <taxon>Tracheophyta</taxon>
        <taxon>Spermatophyta</taxon>
        <taxon>Magnoliopsida</taxon>
        <taxon>eudicotyledons</taxon>
        <taxon>Gunneridae</taxon>
        <taxon>Pentapetalae</taxon>
        <taxon>asterids</taxon>
        <taxon>lamiids</taxon>
        <taxon>Lamiales</taxon>
        <taxon>Oleaceae</taxon>
        <taxon>Oleeae</taxon>
        <taxon>Fraxinus</taxon>
    </lineage>
</organism>
<keyword evidence="2" id="KW-1185">Reference proteome</keyword>
<reference evidence="1" key="1">
    <citation type="submission" date="2023-05" db="EMBL/GenBank/DDBJ databases">
        <authorList>
            <person name="Huff M."/>
        </authorList>
    </citation>
    <scope>NUCLEOTIDE SEQUENCE</scope>
</reference>
<dbReference type="EMBL" id="OU503043">
    <property type="protein sequence ID" value="CAI9766079.1"/>
    <property type="molecule type" value="Genomic_DNA"/>
</dbReference>
<protein>
    <submittedName>
        <fullName evidence="1">Uncharacterized protein</fullName>
    </submittedName>
</protein>
<proteinExistence type="predicted"/>
<sequence length="136" mass="15089">MSSVLSSKGLVLATSMAVSAGTVILFDLLREKYFAPTQFQESPPAKQLLKSCLTSSSQKMEKKNKKKEKRVKFADDVKDSRGNGELYRKLRKKSSKAEATCCGNEILGYNGLMPANRVALYNGILKDRVQRIGCSY</sequence>
<dbReference type="Proteomes" id="UP000834106">
    <property type="component" value="Chromosome 8"/>
</dbReference>
<accession>A0AAD1ZAW9</accession>